<dbReference type="AlphaFoldDB" id="A0A445DIV7"/>
<keyword evidence="3 6" id="KW-0812">Transmembrane</keyword>
<evidence type="ECO:0000256" key="4">
    <source>
        <dbReference type="ARBA" id="ARBA00022989"/>
    </source>
</evidence>
<feature type="transmembrane region" description="Helical" evidence="6">
    <location>
        <begin position="115"/>
        <end position="135"/>
    </location>
</feature>
<accession>A0A445DIV7</accession>
<evidence type="ECO:0000256" key="6">
    <source>
        <dbReference type="SAM" id="Phobius"/>
    </source>
</evidence>
<dbReference type="Proteomes" id="UP000289738">
    <property type="component" value="Chromosome A04"/>
</dbReference>
<feature type="transmembrane region" description="Helical" evidence="6">
    <location>
        <begin position="92"/>
        <end position="109"/>
    </location>
</feature>
<keyword evidence="8" id="KW-1185">Reference proteome</keyword>
<name>A0A445DIV7_ARAHY</name>
<protein>
    <recommendedName>
        <fullName evidence="9">Translocator protein</fullName>
    </recommendedName>
</protein>
<dbReference type="Gramene" id="arahy.Tifrunner.gnm2.ann2.Ah04g129600.1">
    <property type="protein sequence ID" value="arahy.Tifrunner.gnm2.ann2.Ah04g129600.1-CDS-1"/>
    <property type="gene ID" value="arahy.Tifrunner.gnm2.ann2.Ah04g129600"/>
</dbReference>
<evidence type="ECO:0008006" key="9">
    <source>
        <dbReference type="Google" id="ProtNLM"/>
    </source>
</evidence>
<evidence type="ECO:0000256" key="2">
    <source>
        <dbReference type="ARBA" id="ARBA00007524"/>
    </source>
</evidence>
<dbReference type="PIRSF" id="PIRSF005859">
    <property type="entry name" value="PBR"/>
    <property type="match status" value="1"/>
</dbReference>
<evidence type="ECO:0000256" key="3">
    <source>
        <dbReference type="ARBA" id="ARBA00022692"/>
    </source>
</evidence>
<dbReference type="PANTHER" id="PTHR10057">
    <property type="entry name" value="PERIPHERAL-TYPE BENZODIAZEPINE RECEPTOR"/>
    <property type="match status" value="1"/>
</dbReference>
<feature type="transmembrane region" description="Helical" evidence="6">
    <location>
        <begin position="60"/>
        <end position="80"/>
    </location>
</feature>
<dbReference type="Pfam" id="PF03073">
    <property type="entry name" value="TspO_MBR"/>
    <property type="match status" value="1"/>
</dbReference>
<dbReference type="FunFam" id="1.20.1260.100:FF:000001">
    <property type="entry name" value="translocator protein 2"/>
    <property type="match status" value="1"/>
</dbReference>
<evidence type="ECO:0000256" key="1">
    <source>
        <dbReference type="ARBA" id="ARBA00004141"/>
    </source>
</evidence>
<keyword evidence="4 6" id="KW-1133">Transmembrane helix</keyword>
<organism evidence="7 8">
    <name type="scientific">Arachis hypogaea</name>
    <name type="common">Peanut</name>
    <dbReference type="NCBI Taxonomy" id="3818"/>
    <lineage>
        <taxon>Eukaryota</taxon>
        <taxon>Viridiplantae</taxon>
        <taxon>Streptophyta</taxon>
        <taxon>Embryophyta</taxon>
        <taxon>Tracheophyta</taxon>
        <taxon>Spermatophyta</taxon>
        <taxon>Magnoliopsida</taxon>
        <taxon>eudicotyledons</taxon>
        <taxon>Gunneridae</taxon>
        <taxon>Pentapetalae</taxon>
        <taxon>rosids</taxon>
        <taxon>fabids</taxon>
        <taxon>Fabales</taxon>
        <taxon>Fabaceae</taxon>
        <taxon>Papilionoideae</taxon>
        <taxon>50 kb inversion clade</taxon>
        <taxon>dalbergioids sensu lato</taxon>
        <taxon>Dalbergieae</taxon>
        <taxon>Pterocarpus clade</taxon>
        <taxon>Arachis</taxon>
    </lineage>
</organism>
<dbReference type="CDD" id="cd15904">
    <property type="entry name" value="TSPO_MBR"/>
    <property type="match status" value="1"/>
</dbReference>
<dbReference type="GO" id="GO:0016020">
    <property type="term" value="C:membrane"/>
    <property type="evidence" value="ECO:0007669"/>
    <property type="project" value="UniProtKB-SubCell"/>
</dbReference>
<dbReference type="Gene3D" id="1.20.1260.100">
    <property type="entry name" value="TspO/MBR protein"/>
    <property type="match status" value="1"/>
</dbReference>
<dbReference type="InterPro" id="IPR004307">
    <property type="entry name" value="TspO_MBR"/>
</dbReference>
<gene>
    <name evidence="7" type="ORF">Ahy_A04g020795</name>
</gene>
<reference evidence="7 8" key="1">
    <citation type="submission" date="2019-01" db="EMBL/GenBank/DDBJ databases">
        <title>Sequencing of cultivated peanut Arachis hypogaea provides insights into genome evolution and oil improvement.</title>
        <authorList>
            <person name="Chen X."/>
        </authorList>
    </citation>
    <scope>NUCLEOTIDE SEQUENCE [LARGE SCALE GENOMIC DNA]</scope>
    <source>
        <strain evidence="8">cv. Fuhuasheng</strain>
        <tissue evidence="7">Leaves</tissue>
    </source>
</reference>
<dbReference type="PANTHER" id="PTHR10057:SF6">
    <property type="entry name" value="TRANSLOCATOR PROTEIN HOMOLOG"/>
    <property type="match status" value="1"/>
</dbReference>
<dbReference type="EMBL" id="SDMP01000004">
    <property type="protein sequence ID" value="RYR63022.1"/>
    <property type="molecule type" value="Genomic_DNA"/>
</dbReference>
<dbReference type="InterPro" id="IPR038330">
    <property type="entry name" value="TspO/MBR-related_sf"/>
</dbReference>
<evidence type="ECO:0000256" key="5">
    <source>
        <dbReference type="ARBA" id="ARBA00023136"/>
    </source>
</evidence>
<evidence type="ECO:0000313" key="8">
    <source>
        <dbReference type="Proteomes" id="UP000289738"/>
    </source>
</evidence>
<comment type="subcellular location">
    <subcellularLocation>
        <location evidence="1">Membrane</location>
        <topology evidence="1">Multi-pass membrane protein</topology>
    </subcellularLocation>
</comment>
<proteinExistence type="inferred from homology"/>
<comment type="caution">
    <text evidence="7">The sequence shown here is derived from an EMBL/GenBank/DDBJ whole genome shotgun (WGS) entry which is preliminary data.</text>
</comment>
<comment type="similarity">
    <text evidence="2">Belongs to the TspO/BZRP family.</text>
</comment>
<feature type="transmembrane region" description="Helical" evidence="6">
    <location>
        <begin position="21"/>
        <end position="40"/>
    </location>
</feature>
<dbReference type="SMR" id="A0A445DIV7"/>
<sequence>MPSQKSLHETKRTKARRALRSLAIGVLVPLTITLAIIILFGSGRKYHSLTKPFWFPPLWFIHLATLSCSFFMGLATWLVWADGGFRGESRDVMSLYLVQLSLGITWHPIVLVMGAYWLAPFFCVVNFVAIFLCYLRFKRVNPFATDLAKPCLLWSAYLSLISFKLMYL</sequence>
<evidence type="ECO:0000313" key="7">
    <source>
        <dbReference type="EMBL" id="RYR63022.1"/>
    </source>
</evidence>
<keyword evidence="5 6" id="KW-0472">Membrane</keyword>